<dbReference type="InterPro" id="IPR042001">
    <property type="entry name" value="Sortase_F"/>
</dbReference>
<accession>A0A543KJR3</accession>
<protein>
    <submittedName>
        <fullName evidence="3">Sortase family protein</fullName>
    </submittedName>
</protein>
<dbReference type="Pfam" id="PF04203">
    <property type="entry name" value="Sortase"/>
    <property type="match status" value="1"/>
</dbReference>
<dbReference type="GO" id="GO:0016787">
    <property type="term" value="F:hydrolase activity"/>
    <property type="evidence" value="ECO:0007669"/>
    <property type="project" value="UniProtKB-KW"/>
</dbReference>
<dbReference type="InterPro" id="IPR005754">
    <property type="entry name" value="Sortase"/>
</dbReference>
<evidence type="ECO:0000256" key="1">
    <source>
        <dbReference type="ARBA" id="ARBA00022801"/>
    </source>
</evidence>
<dbReference type="Gene3D" id="2.40.260.10">
    <property type="entry name" value="Sortase"/>
    <property type="match status" value="1"/>
</dbReference>
<dbReference type="OrthoDB" id="525039at2"/>
<name>A0A543KJR3_9MICO</name>
<organism evidence="3 4">
    <name type="scientific">Ornithinimicrobium humiphilum</name>
    <dbReference type="NCBI Taxonomy" id="125288"/>
    <lineage>
        <taxon>Bacteria</taxon>
        <taxon>Bacillati</taxon>
        <taxon>Actinomycetota</taxon>
        <taxon>Actinomycetes</taxon>
        <taxon>Micrococcales</taxon>
        <taxon>Ornithinimicrobiaceae</taxon>
        <taxon>Ornithinimicrobium</taxon>
    </lineage>
</organism>
<dbReference type="CDD" id="cd05829">
    <property type="entry name" value="Sortase_F"/>
    <property type="match status" value="1"/>
</dbReference>
<dbReference type="EMBL" id="VFPU01000001">
    <property type="protein sequence ID" value="TQM95322.1"/>
    <property type="molecule type" value="Genomic_DNA"/>
</dbReference>
<evidence type="ECO:0000313" key="4">
    <source>
        <dbReference type="Proteomes" id="UP000315133"/>
    </source>
</evidence>
<dbReference type="Proteomes" id="UP000315133">
    <property type="component" value="Unassembled WGS sequence"/>
</dbReference>
<comment type="caution">
    <text evidence="3">The sequence shown here is derived from an EMBL/GenBank/DDBJ whole genome shotgun (WGS) entry which is preliminary data.</text>
</comment>
<dbReference type="SUPFAM" id="SSF63817">
    <property type="entry name" value="Sortase"/>
    <property type="match status" value="1"/>
</dbReference>
<feature type="region of interest" description="Disordered" evidence="2">
    <location>
        <begin position="45"/>
        <end position="106"/>
    </location>
</feature>
<evidence type="ECO:0000313" key="3">
    <source>
        <dbReference type="EMBL" id="TQM95322.1"/>
    </source>
</evidence>
<gene>
    <name evidence="3" type="ORF">FB476_0161</name>
</gene>
<sequence length="253" mass="26329">MRPRTRRRTRVDLTALLVTVVCVAVAGWALRGLLADPVPQVDDFGTPENAAVATAGSSPSDDPAGATAVPDDDARTTAVPDPERGSAPVPPTYRSASLAERPARDPAPVRLRVPSVGLDVPLDAVAVAADGQMEVPDDASRAGWYRHGPPPGSAAGSAVVAGHVDDPTGPGAFLALTEAAEGDDVLVDLEDGTTVRYRITARETVAKPELAVDDLFRRDGPSVLRLVTCTGEWSRATGHYTDNLVLTAEPSTS</sequence>
<dbReference type="RefSeq" id="WP_141817099.1">
    <property type="nucleotide sequence ID" value="NZ_BAAAIL010000003.1"/>
</dbReference>
<keyword evidence="1" id="KW-0378">Hydrolase</keyword>
<dbReference type="InterPro" id="IPR023365">
    <property type="entry name" value="Sortase_dom-sf"/>
</dbReference>
<proteinExistence type="predicted"/>
<evidence type="ECO:0000256" key="2">
    <source>
        <dbReference type="SAM" id="MobiDB-lite"/>
    </source>
</evidence>
<dbReference type="AlphaFoldDB" id="A0A543KJR3"/>
<reference evidence="3 4" key="1">
    <citation type="submission" date="2019-06" db="EMBL/GenBank/DDBJ databases">
        <title>Sequencing the genomes of 1000 actinobacteria strains.</title>
        <authorList>
            <person name="Klenk H.-P."/>
        </authorList>
    </citation>
    <scope>NUCLEOTIDE SEQUENCE [LARGE SCALE GENOMIC DNA]</scope>
    <source>
        <strain evidence="3 4">DSM 12362</strain>
    </source>
</reference>
<keyword evidence="4" id="KW-1185">Reference proteome</keyword>